<dbReference type="PANTHER" id="PTHR37611:SF2">
    <property type="entry name" value="VIRUS-SPECIFIC-SIGNALING-PATHWAY REGULATED PROTEIN-RELATED"/>
    <property type="match status" value="1"/>
</dbReference>
<evidence type="ECO:0000313" key="2">
    <source>
        <dbReference type="Proteomes" id="UP000594638"/>
    </source>
</evidence>
<gene>
    <name evidence="1" type="ORF">OLEA9_A106162</name>
</gene>
<proteinExistence type="predicted"/>
<dbReference type="Gramene" id="OE9A106162T1">
    <property type="protein sequence ID" value="OE9A106162C1"/>
    <property type="gene ID" value="OE9A106162"/>
</dbReference>
<reference evidence="1 2" key="1">
    <citation type="submission" date="2019-12" db="EMBL/GenBank/DDBJ databases">
        <authorList>
            <person name="Alioto T."/>
            <person name="Alioto T."/>
            <person name="Gomez Garrido J."/>
        </authorList>
    </citation>
    <scope>NUCLEOTIDE SEQUENCE [LARGE SCALE GENOMIC DNA]</scope>
</reference>
<dbReference type="AlphaFoldDB" id="A0A8S0QG81"/>
<comment type="caution">
    <text evidence="1">The sequence shown here is derived from an EMBL/GenBank/DDBJ whole genome shotgun (WGS) entry which is preliminary data.</text>
</comment>
<sequence>MASMVADNWESIVCYDDFINIESSYIDQNTLMSLLDESHNEDCDDERLTNVIRSLEAEIAPNNTDCYLSNNLKLESDPIECQSSSDESTNEQNFSKLHDLDFQWMDLEMVPYSPTSGMASWYMGSYEQEMDAMTEFDGLKFYSQISYETPLMEEHDFGLLWQETNDSQMKN</sequence>
<dbReference type="OrthoDB" id="691231at2759"/>
<name>A0A8S0QG81_OLEEU</name>
<evidence type="ECO:0000313" key="1">
    <source>
        <dbReference type="EMBL" id="CAA2966585.1"/>
    </source>
</evidence>
<dbReference type="EMBL" id="CACTIH010001863">
    <property type="protein sequence ID" value="CAA2966585.1"/>
    <property type="molecule type" value="Genomic_DNA"/>
</dbReference>
<keyword evidence="2" id="KW-1185">Reference proteome</keyword>
<dbReference type="Proteomes" id="UP000594638">
    <property type="component" value="Unassembled WGS sequence"/>
</dbReference>
<dbReference type="PANTHER" id="PTHR37611">
    <property type="entry name" value="VIRUS-SPECIFIC-SIGNALING-PATHWAY REGULATED PROTEIN-RELATED"/>
    <property type="match status" value="1"/>
</dbReference>
<organism evidence="1 2">
    <name type="scientific">Olea europaea subsp. europaea</name>
    <dbReference type="NCBI Taxonomy" id="158383"/>
    <lineage>
        <taxon>Eukaryota</taxon>
        <taxon>Viridiplantae</taxon>
        <taxon>Streptophyta</taxon>
        <taxon>Embryophyta</taxon>
        <taxon>Tracheophyta</taxon>
        <taxon>Spermatophyta</taxon>
        <taxon>Magnoliopsida</taxon>
        <taxon>eudicotyledons</taxon>
        <taxon>Gunneridae</taxon>
        <taxon>Pentapetalae</taxon>
        <taxon>asterids</taxon>
        <taxon>lamiids</taxon>
        <taxon>Lamiales</taxon>
        <taxon>Oleaceae</taxon>
        <taxon>Oleeae</taxon>
        <taxon>Olea</taxon>
    </lineage>
</organism>
<protein>
    <submittedName>
        <fullName evidence="1">Uncharacterized protein</fullName>
    </submittedName>
</protein>
<accession>A0A8S0QG81</accession>